<protein>
    <submittedName>
        <fullName evidence="2">Uncharacterized protein</fullName>
    </submittedName>
</protein>
<evidence type="ECO:0000313" key="3">
    <source>
        <dbReference type="EMBL" id="PLV20895.1"/>
    </source>
</evidence>
<reference evidence="4 5" key="1">
    <citation type="submission" date="2017-12" db="EMBL/GenBank/DDBJ databases">
        <title>Detection of the carbapenemase gene blaVIM-5 in members of the Pseudomonas putida group isolated from polluted Nigerian wetlands.</title>
        <authorList>
            <person name="Adelowo O."/>
            <person name="Vollmers J."/>
            <person name="Maeusezahl I."/>
            <person name="Kaster A.-K."/>
            <person name="Mueller J.A."/>
        </authorList>
    </citation>
    <scope>NUCLEOTIDE SEQUENCE [LARGE SCALE GENOMIC DNA]</scope>
    <source>
        <strain evidence="3 4">MR119</strain>
        <strain evidence="2 5">MR144</strain>
    </source>
</reference>
<proteinExistence type="predicted"/>
<evidence type="ECO:0000256" key="1">
    <source>
        <dbReference type="SAM" id="Phobius"/>
    </source>
</evidence>
<name>A0AAX0VP04_9PSED</name>
<accession>A0AAX0VP04</accession>
<dbReference type="AlphaFoldDB" id="A0AAX0VP04"/>
<gene>
    <name evidence="2" type="ORF">CXG49_25370</name>
    <name evidence="3" type="ORF">CXG53_25245</name>
</gene>
<keyword evidence="4" id="KW-1185">Reference proteome</keyword>
<comment type="caution">
    <text evidence="2">The sequence shown here is derived from an EMBL/GenBank/DDBJ whole genome shotgun (WGS) entry which is preliminary data.</text>
</comment>
<keyword evidence="1" id="KW-0812">Transmembrane</keyword>
<sequence length="94" mass="10228">MQVTCRCNVGKVPAERALGVTIVLLLGGVVLWLWKTKAPQDARQIRSQRYHPRVGFRMSPVAWAQPSSARGAMLAGCLRTHCAQTQGLGTEGAR</sequence>
<evidence type="ECO:0000313" key="2">
    <source>
        <dbReference type="EMBL" id="PLV12567.1"/>
    </source>
</evidence>
<dbReference type="Proteomes" id="UP000234878">
    <property type="component" value="Unassembled WGS sequence"/>
</dbReference>
<keyword evidence="1" id="KW-0472">Membrane</keyword>
<dbReference type="Proteomes" id="UP000234839">
    <property type="component" value="Unassembled WGS sequence"/>
</dbReference>
<dbReference type="EMBL" id="PJCP01000032">
    <property type="protein sequence ID" value="PLV20895.1"/>
    <property type="molecule type" value="Genomic_DNA"/>
</dbReference>
<evidence type="ECO:0000313" key="5">
    <source>
        <dbReference type="Proteomes" id="UP000234878"/>
    </source>
</evidence>
<keyword evidence="1" id="KW-1133">Transmembrane helix</keyword>
<evidence type="ECO:0000313" key="4">
    <source>
        <dbReference type="Proteomes" id="UP000234839"/>
    </source>
</evidence>
<feature type="transmembrane region" description="Helical" evidence="1">
    <location>
        <begin position="17"/>
        <end position="34"/>
    </location>
</feature>
<dbReference type="EMBL" id="PJCQ01000036">
    <property type="protein sequence ID" value="PLV12567.1"/>
    <property type="molecule type" value="Genomic_DNA"/>
</dbReference>
<organism evidence="2 5">
    <name type="scientific">Pseudomonas guariconensis</name>
    <dbReference type="NCBI Taxonomy" id="1288410"/>
    <lineage>
        <taxon>Bacteria</taxon>
        <taxon>Pseudomonadati</taxon>
        <taxon>Pseudomonadota</taxon>
        <taxon>Gammaproteobacteria</taxon>
        <taxon>Pseudomonadales</taxon>
        <taxon>Pseudomonadaceae</taxon>
        <taxon>Pseudomonas</taxon>
    </lineage>
</organism>